<evidence type="ECO:0000313" key="2">
    <source>
        <dbReference type="EMBL" id="EGJ71712.1"/>
    </source>
</evidence>
<feature type="transmembrane region" description="Helical" evidence="1">
    <location>
        <begin position="63"/>
        <end position="82"/>
    </location>
</feature>
<feature type="transmembrane region" description="Helical" evidence="1">
    <location>
        <begin position="38"/>
        <end position="56"/>
    </location>
</feature>
<feature type="transmembrane region" description="Helical" evidence="1">
    <location>
        <begin position="12"/>
        <end position="32"/>
    </location>
</feature>
<keyword evidence="3" id="KW-1185">Reference proteome</keyword>
<keyword evidence="1" id="KW-0812">Transmembrane</keyword>
<feature type="transmembrane region" description="Helical" evidence="1">
    <location>
        <begin position="88"/>
        <end position="107"/>
    </location>
</feature>
<dbReference type="Proteomes" id="UP000018439">
    <property type="component" value="Chromosome"/>
</dbReference>
<evidence type="ECO:0000256" key="1">
    <source>
        <dbReference type="SAM" id="Phobius"/>
    </source>
</evidence>
<evidence type="ECO:0000313" key="3">
    <source>
        <dbReference type="Proteomes" id="UP000018439"/>
    </source>
</evidence>
<dbReference type="EMBL" id="CM001167">
    <property type="protein sequence ID" value="EGJ71712.1"/>
    <property type="molecule type" value="Genomic_DNA"/>
</dbReference>
<accession>F3ZQ46</accession>
<keyword evidence="1" id="KW-1133">Transmembrane helix</keyword>
<dbReference type="STRING" id="679937.Bcop_1518"/>
<organism evidence="2 3">
    <name type="scientific">Bacteroides coprosuis DSM 18011</name>
    <dbReference type="NCBI Taxonomy" id="679937"/>
    <lineage>
        <taxon>Bacteria</taxon>
        <taxon>Pseudomonadati</taxon>
        <taxon>Bacteroidota</taxon>
        <taxon>Bacteroidia</taxon>
        <taxon>Bacteroidales</taxon>
        <taxon>Bacteroidaceae</taxon>
        <taxon>Bacteroides</taxon>
    </lineage>
</organism>
<reference evidence="2 3" key="1">
    <citation type="journal article" date="2011" name="Stand. Genomic Sci.">
        <title>Non-contiguous finished genome sequence of Bacteroides coprosuis type strain (PC139).</title>
        <authorList>
            <person name="Land M."/>
            <person name="Held B."/>
            <person name="Gronow S."/>
            <person name="Abt B."/>
            <person name="Lucas S."/>
            <person name="Del Rio T.G."/>
            <person name="Nolan M."/>
            <person name="Tice H."/>
            <person name="Cheng J.F."/>
            <person name="Pitluck S."/>
            <person name="Liolios K."/>
            <person name="Pagani I."/>
            <person name="Ivanova N."/>
            <person name="Mavromatis K."/>
            <person name="Mikhailova N."/>
            <person name="Pati A."/>
            <person name="Tapia R."/>
            <person name="Han C."/>
            <person name="Goodwin L."/>
            <person name="Chen A."/>
            <person name="Palaniappan K."/>
            <person name="Hauser L."/>
            <person name="Brambilla E.M."/>
            <person name="Rohde M."/>
            <person name="Goker M."/>
            <person name="Detter J.C."/>
            <person name="Woyke T."/>
            <person name="Bristow J."/>
            <person name="Eisen J.A."/>
            <person name="Markowitz V."/>
            <person name="Hugenholtz P."/>
            <person name="Kyrpides N.C."/>
            <person name="Klenk H.P."/>
            <person name="Lapidus A."/>
        </authorList>
    </citation>
    <scope>NUCLEOTIDE SEQUENCE</scope>
    <source>
        <strain evidence="2 3">DSM 18011</strain>
    </source>
</reference>
<gene>
    <name evidence="2" type="ORF">Bcop_1518</name>
</gene>
<keyword evidence="1" id="KW-0472">Membrane</keyword>
<dbReference type="HOGENOM" id="CLU_1999288_0_0_10"/>
<dbReference type="AlphaFoldDB" id="F3ZQ46"/>
<sequence>MKKSVEMYKIATVLSVFLIYLIGNSVMVAGGVSLSYKIIFFEIIFMLGVLLSIDLYITLREQIGMQVLIYTLCSIWVIIYDTSWGDKYWLSLAFLGLYSYLYRTIFIKKQSLHVVKKPIPLWSI</sequence>
<proteinExistence type="predicted"/>
<name>F3ZQ46_9BACE</name>
<protein>
    <submittedName>
        <fullName evidence="2">Uncharacterized protein</fullName>
    </submittedName>
</protein>